<keyword evidence="4" id="KW-1185">Reference proteome</keyword>
<sequence length="178" mass="18142">MVYRLARLLKEEAGLDLADKHFGKGGSFKRPSQMMTGVQLGRAENVAAGNKKKLEKFVGKNRNLQAGACKFLSSLMNPSHVSTTIFVSFAVVVGCVCIFIVIRGIFPLPDYSSQSESGGAIPEPSEHNTGDLEEESVGGADDGAHGEAGADSGGTLRGDGGGVVGDGSGGGGAAAVNS</sequence>
<evidence type="ECO:0000256" key="2">
    <source>
        <dbReference type="SAM" id="Phobius"/>
    </source>
</evidence>
<evidence type="ECO:0000256" key="1">
    <source>
        <dbReference type="SAM" id="MobiDB-lite"/>
    </source>
</evidence>
<evidence type="ECO:0000313" key="3">
    <source>
        <dbReference type="EMBL" id="OAE21910.1"/>
    </source>
</evidence>
<reference evidence="3" key="1">
    <citation type="submission" date="2016-03" db="EMBL/GenBank/DDBJ databases">
        <title>Mechanisms controlling the formation of the plant cell surface in tip-growing cells are functionally conserved among land plants.</title>
        <authorList>
            <person name="Honkanen S."/>
            <person name="Jones V.A."/>
            <person name="Morieri G."/>
            <person name="Champion C."/>
            <person name="Hetherington A.J."/>
            <person name="Kelly S."/>
            <person name="Saint-Marcoux D."/>
            <person name="Proust H."/>
            <person name="Prescott H."/>
            <person name="Dolan L."/>
        </authorList>
    </citation>
    <scope>NUCLEOTIDE SEQUENCE [LARGE SCALE GENOMIC DNA]</scope>
    <source>
        <tissue evidence="3">Whole gametophyte</tissue>
    </source>
</reference>
<comment type="caution">
    <text evidence="3">The sequence shown here is derived from an EMBL/GenBank/DDBJ whole genome shotgun (WGS) entry which is preliminary data.</text>
</comment>
<name>A0A176VM03_MARPO</name>
<proteinExistence type="predicted"/>
<keyword evidence="2" id="KW-1133">Transmembrane helix</keyword>
<keyword evidence="2" id="KW-0812">Transmembrane</keyword>
<feature type="compositionally biased region" description="Gly residues" evidence="1">
    <location>
        <begin position="151"/>
        <end position="178"/>
    </location>
</feature>
<dbReference type="Proteomes" id="UP000077202">
    <property type="component" value="Unassembled WGS sequence"/>
</dbReference>
<dbReference type="EMBL" id="LVLJ01003317">
    <property type="protein sequence ID" value="OAE21910.1"/>
    <property type="molecule type" value="Genomic_DNA"/>
</dbReference>
<protein>
    <submittedName>
        <fullName evidence="3">Uncharacterized protein</fullName>
    </submittedName>
</protein>
<keyword evidence="2" id="KW-0472">Membrane</keyword>
<feature type="transmembrane region" description="Helical" evidence="2">
    <location>
        <begin position="85"/>
        <end position="106"/>
    </location>
</feature>
<gene>
    <name evidence="3" type="ORF">AXG93_3988s1160</name>
</gene>
<evidence type="ECO:0000313" key="4">
    <source>
        <dbReference type="Proteomes" id="UP000077202"/>
    </source>
</evidence>
<feature type="region of interest" description="Disordered" evidence="1">
    <location>
        <begin position="113"/>
        <end position="178"/>
    </location>
</feature>
<accession>A0A176VM03</accession>
<dbReference type="AlphaFoldDB" id="A0A176VM03"/>
<organism evidence="3 4">
    <name type="scientific">Marchantia polymorpha subsp. ruderalis</name>
    <dbReference type="NCBI Taxonomy" id="1480154"/>
    <lineage>
        <taxon>Eukaryota</taxon>
        <taxon>Viridiplantae</taxon>
        <taxon>Streptophyta</taxon>
        <taxon>Embryophyta</taxon>
        <taxon>Marchantiophyta</taxon>
        <taxon>Marchantiopsida</taxon>
        <taxon>Marchantiidae</taxon>
        <taxon>Marchantiales</taxon>
        <taxon>Marchantiaceae</taxon>
        <taxon>Marchantia</taxon>
    </lineage>
</organism>